<dbReference type="EMBL" id="CP000886">
    <property type="protein sequence ID" value="ABX66553.1"/>
    <property type="molecule type" value="Genomic_DNA"/>
</dbReference>
<keyword evidence="1" id="KW-0812">Transmembrane</keyword>
<reference evidence="2 3" key="1">
    <citation type="submission" date="2007-11" db="EMBL/GenBank/DDBJ databases">
        <authorList>
            <consortium name="The Salmonella enterica serovar Paratyphi B Genome Sequencing Project"/>
            <person name="McClelland M."/>
            <person name="Sanderson E.K."/>
            <person name="Porwollik S."/>
            <person name="Spieth J."/>
            <person name="Clifton W.S."/>
            <person name="Fulton R."/>
            <person name="Cordes M."/>
            <person name="Wollam A."/>
            <person name="Shah N."/>
            <person name="Pepin K."/>
            <person name="Bhonagiri V."/>
            <person name="Nash W."/>
            <person name="Johnson M."/>
            <person name="Thiruvilangam P."/>
            <person name="Wilson R."/>
        </authorList>
    </citation>
    <scope>NUCLEOTIDE SEQUENCE [LARGE SCALE GENOMIC DNA]</scope>
    <source>
        <strain evidence="3">ATCC BAA-1250 / SPB7</strain>
    </source>
</reference>
<gene>
    <name evidence="2" type="ordered locus">SPAB_01135</name>
</gene>
<evidence type="ECO:0000256" key="1">
    <source>
        <dbReference type="SAM" id="Phobius"/>
    </source>
</evidence>
<organism evidence="2 3">
    <name type="scientific">Salmonella paratyphi B (strain ATCC BAA-1250 / SPB7)</name>
    <dbReference type="NCBI Taxonomy" id="1016998"/>
    <lineage>
        <taxon>Bacteria</taxon>
        <taxon>Pseudomonadati</taxon>
        <taxon>Pseudomonadota</taxon>
        <taxon>Gammaproteobacteria</taxon>
        <taxon>Enterobacterales</taxon>
        <taxon>Enterobacteriaceae</taxon>
        <taxon>Salmonella</taxon>
    </lineage>
</organism>
<accession>A0A6C6YZ79</accession>
<dbReference type="AlphaFoldDB" id="A0A6C6YZ79"/>
<dbReference type="KEGG" id="spq:SPAB_01135"/>
<evidence type="ECO:0000313" key="2">
    <source>
        <dbReference type="EMBL" id="ABX66553.1"/>
    </source>
</evidence>
<sequence>MAFSGLALFPLTTLYLYLAFSFYWRNHQQKYRNAAPEAC</sequence>
<keyword evidence="1" id="KW-0472">Membrane</keyword>
<protein>
    <submittedName>
        <fullName evidence="2">Uncharacterized protein</fullName>
    </submittedName>
</protein>
<feature type="transmembrane region" description="Helical" evidence="1">
    <location>
        <begin position="6"/>
        <end position="24"/>
    </location>
</feature>
<dbReference type="Proteomes" id="UP000008556">
    <property type="component" value="Chromosome"/>
</dbReference>
<proteinExistence type="predicted"/>
<evidence type="ECO:0000313" key="3">
    <source>
        <dbReference type="Proteomes" id="UP000008556"/>
    </source>
</evidence>
<name>A0A6C6YZ79_SALPB</name>
<keyword evidence="1" id="KW-1133">Transmembrane helix</keyword>